<dbReference type="NCBIfam" id="NF041644">
    <property type="entry name" value="CBO0543_fam"/>
    <property type="match status" value="1"/>
</dbReference>
<dbReference type="Proteomes" id="UP000182589">
    <property type="component" value="Unassembled WGS sequence"/>
</dbReference>
<proteinExistence type="predicted"/>
<keyword evidence="1" id="KW-1133">Transmembrane helix</keyword>
<feature type="transmembrane region" description="Helical" evidence="1">
    <location>
        <begin position="145"/>
        <end position="163"/>
    </location>
</feature>
<dbReference type="EMBL" id="FNOJ01000005">
    <property type="protein sequence ID" value="SDW42160.1"/>
    <property type="molecule type" value="Genomic_DNA"/>
</dbReference>
<feature type="transmembrane region" description="Helical" evidence="1">
    <location>
        <begin position="121"/>
        <end position="138"/>
    </location>
</feature>
<sequence>MVILSFSAIFLVIVFATKTHPCLTQYCKSVLWVTVIALLYNLLCRGYPLWYHPRWWLMTDKFSQLVQIFVLLPCTTLLFLRNMPRRPMAKIIYGLCFLAVYGIYEALLCATHEIIYCHGWSFGWSLLLDACMFFVMWLHNENWRISVGLSGLIMSLFLAWFHVPWDT</sequence>
<keyword evidence="1" id="KW-0812">Transmembrane</keyword>
<keyword evidence="1" id="KW-0472">Membrane</keyword>
<evidence type="ECO:0000313" key="2">
    <source>
        <dbReference type="EMBL" id="SDW42160.1"/>
    </source>
</evidence>
<gene>
    <name evidence="2" type="ORF">SAMN04489725_105193</name>
</gene>
<reference evidence="3" key="1">
    <citation type="submission" date="2016-10" db="EMBL/GenBank/DDBJ databases">
        <authorList>
            <person name="Varghese N."/>
        </authorList>
    </citation>
    <scope>NUCLEOTIDE SEQUENCE [LARGE SCALE GENOMIC DNA]</scope>
    <source>
        <strain evidence="3">DSM 12489</strain>
    </source>
</reference>
<name>A0A1H2TEA0_9BACL</name>
<dbReference type="InterPro" id="IPR048147">
    <property type="entry name" value="CBO0543-like"/>
</dbReference>
<feature type="transmembrane region" description="Helical" evidence="1">
    <location>
        <begin position="30"/>
        <end position="50"/>
    </location>
</feature>
<feature type="transmembrane region" description="Helical" evidence="1">
    <location>
        <begin position="62"/>
        <end position="80"/>
    </location>
</feature>
<feature type="transmembrane region" description="Helical" evidence="1">
    <location>
        <begin position="6"/>
        <end position="23"/>
    </location>
</feature>
<dbReference type="AlphaFoldDB" id="A0A1H2TEA0"/>
<organism evidence="2 3">
    <name type="scientific">Alicyclobacillus hesperidum</name>
    <dbReference type="NCBI Taxonomy" id="89784"/>
    <lineage>
        <taxon>Bacteria</taxon>
        <taxon>Bacillati</taxon>
        <taxon>Bacillota</taxon>
        <taxon>Bacilli</taxon>
        <taxon>Bacillales</taxon>
        <taxon>Alicyclobacillaceae</taxon>
        <taxon>Alicyclobacillus</taxon>
    </lineage>
</organism>
<feature type="transmembrane region" description="Helical" evidence="1">
    <location>
        <begin position="92"/>
        <end position="115"/>
    </location>
</feature>
<accession>A0A1H2TEA0</accession>
<keyword evidence="3" id="KW-1185">Reference proteome</keyword>
<protein>
    <submittedName>
        <fullName evidence="2">Uncharacterized protein</fullName>
    </submittedName>
</protein>
<evidence type="ECO:0000256" key="1">
    <source>
        <dbReference type="SAM" id="Phobius"/>
    </source>
</evidence>
<evidence type="ECO:0000313" key="3">
    <source>
        <dbReference type="Proteomes" id="UP000182589"/>
    </source>
</evidence>